<feature type="compositionally biased region" description="Polar residues" evidence="1">
    <location>
        <begin position="99"/>
        <end position="111"/>
    </location>
</feature>
<gene>
    <name evidence="4" type="ORF">J2Z32_000874</name>
</gene>
<dbReference type="Pfam" id="PF07833">
    <property type="entry name" value="Cu_amine_oxidN1"/>
    <property type="match status" value="1"/>
</dbReference>
<comment type="caution">
    <text evidence="4">The sequence shown here is derived from an EMBL/GenBank/DDBJ whole genome shotgun (WGS) entry which is preliminary data.</text>
</comment>
<feature type="chain" id="PRO_5045638739" description="PKD/Chitinase domain-containing protein" evidence="2">
    <location>
        <begin position="31"/>
        <end position="668"/>
    </location>
</feature>
<proteinExistence type="predicted"/>
<dbReference type="SUPFAM" id="SSF49299">
    <property type="entry name" value="PKD domain"/>
    <property type="match status" value="1"/>
</dbReference>
<dbReference type="InterPro" id="IPR012854">
    <property type="entry name" value="Cu_amine_oxidase-like_N"/>
</dbReference>
<dbReference type="SMART" id="SM00089">
    <property type="entry name" value="PKD"/>
    <property type="match status" value="1"/>
</dbReference>
<dbReference type="EMBL" id="JAGGKG010000003">
    <property type="protein sequence ID" value="MBP1904257.1"/>
    <property type="molecule type" value="Genomic_DNA"/>
</dbReference>
<keyword evidence="2" id="KW-0732">Signal</keyword>
<keyword evidence="5" id="KW-1185">Reference proteome</keyword>
<dbReference type="InterPro" id="IPR035986">
    <property type="entry name" value="PKD_dom_sf"/>
</dbReference>
<reference evidence="4 5" key="1">
    <citation type="submission" date="2021-03" db="EMBL/GenBank/DDBJ databases">
        <title>Genomic Encyclopedia of Type Strains, Phase IV (KMG-IV): sequencing the most valuable type-strain genomes for metagenomic binning, comparative biology and taxonomic classification.</title>
        <authorList>
            <person name="Goeker M."/>
        </authorList>
    </citation>
    <scope>NUCLEOTIDE SEQUENCE [LARGE SCALE GENOMIC DNA]</scope>
    <source>
        <strain evidence="4 5">DSM 14349</strain>
    </source>
</reference>
<organism evidence="4 5">
    <name type="scientific">Paenibacillus turicensis</name>
    <dbReference type="NCBI Taxonomy" id="160487"/>
    <lineage>
        <taxon>Bacteria</taxon>
        <taxon>Bacillati</taxon>
        <taxon>Bacillota</taxon>
        <taxon>Bacilli</taxon>
        <taxon>Bacillales</taxon>
        <taxon>Paenibacillaceae</taxon>
        <taxon>Paenibacillus</taxon>
    </lineage>
</organism>
<evidence type="ECO:0000313" key="4">
    <source>
        <dbReference type="EMBL" id="MBP1904257.1"/>
    </source>
</evidence>
<dbReference type="InterPro" id="IPR036582">
    <property type="entry name" value="Mao_N_sf"/>
</dbReference>
<dbReference type="Gene3D" id="2.60.40.10">
    <property type="entry name" value="Immunoglobulins"/>
    <property type="match status" value="1"/>
</dbReference>
<feature type="region of interest" description="Disordered" evidence="1">
    <location>
        <begin position="36"/>
        <end position="111"/>
    </location>
</feature>
<feature type="domain" description="PKD/Chitinase" evidence="3">
    <location>
        <begin position="249"/>
        <end position="325"/>
    </location>
</feature>
<evidence type="ECO:0000256" key="2">
    <source>
        <dbReference type="SAM" id="SignalP"/>
    </source>
</evidence>
<evidence type="ECO:0000256" key="1">
    <source>
        <dbReference type="SAM" id="MobiDB-lite"/>
    </source>
</evidence>
<feature type="compositionally biased region" description="Polar residues" evidence="1">
    <location>
        <begin position="43"/>
        <end position="70"/>
    </location>
</feature>
<feature type="compositionally biased region" description="Polar residues" evidence="1">
    <location>
        <begin position="78"/>
        <end position="90"/>
    </location>
</feature>
<evidence type="ECO:0000259" key="3">
    <source>
        <dbReference type="SMART" id="SM00089"/>
    </source>
</evidence>
<dbReference type="InterPro" id="IPR013783">
    <property type="entry name" value="Ig-like_fold"/>
</dbReference>
<name>A0ABS4FNV1_9BACL</name>
<feature type="signal peptide" evidence="2">
    <location>
        <begin position="1"/>
        <end position="30"/>
    </location>
</feature>
<dbReference type="InterPro" id="IPR022409">
    <property type="entry name" value="PKD/Chitinase_dom"/>
</dbReference>
<accession>A0ABS4FNV1</accession>
<dbReference type="SUPFAM" id="SSF55383">
    <property type="entry name" value="Copper amine oxidase, domain N"/>
    <property type="match status" value="1"/>
</dbReference>
<protein>
    <recommendedName>
        <fullName evidence="3">PKD/Chitinase domain-containing protein</fullName>
    </recommendedName>
</protein>
<dbReference type="Proteomes" id="UP001519272">
    <property type="component" value="Unassembled WGS sequence"/>
</dbReference>
<sequence>MNFQIKNFVVKLLAFVMVFALIMPQTLAFADQSIDSTKKQEDTTNTSNEGTSSDSATKEGTTVEQNSDPTTPVDPTKSVDSTTPVDSTNDVTEEGKPSTEATPTTEQNATTEGDGLLVLYMNSAKMEQNGQVYQSTSPMTVKKGVSYVGVRSLTNQIGYQFTYLPETKEFVITYEGHELKFKVNTTEYMVDGVQQTMRGAVYQEKNVTMVPLTAIMTALNIPYTVEGKKVILQLKTAEEEPVPEPIPPVALFTTDKAEYKIGEKIYVSDQSTPGNSEIVSRKWSENWQSQRPAFFSAGPKSITLTVTDKNGLTSEYTVTINISNEVLYTEAQFNMLFTEVGQKFPLGEKSVLSFDRVPFTFTPEPYTLFRSSGPETVTTEGILYSDIIQGNTRFMIHHGNKIGEKAKLYVIAQNDNMTETTISTESYGVAGPSEHPDITGRVSFQRYLENSLTGSKKNNTTLLPGESKLILTDLSASIMGQGQVLSLFGDVYSDNPIKYTVVIVKAGSDPLQALATLPNLDPKESIVRGTFTDSTKVFRYTELLGAKDQRLPLTDNSFDLFQQGYDGIMGTSAINSGNYGVLYKLQLERVAPNTLITFNPRGGLFLGAAMVNGKVVSFSHSDATPTTSASVLYRTGSSEEKVEIILTPSAGSNMPFNLLFMPMPQKKN</sequence>
<dbReference type="Gene3D" id="3.30.457.10">
    <property type="entry name" value="Copper amine oxidase-like, N-terminal domain"/>
    <property type="match status" value="1"/>
</dbReference>
<evidence type="ECO:0000313" key="5">
    <source>
        <dbReference type="Proteomes" id="UP001519272"/>
    </source>
</evidence>